<evidence type="ECO:0000313" key="3">
    <source>
        <dbReference type="EMBL" id="ART63356.1"/>
    </source>
</evidence>
<dbReference type="Gene3D" id="3.90.640.20">
    <property type="entry name" value="Heat-shock cognate protein, ATPase"/>
    <property type="match status" value="1"/>
</dbReference>
<keyword evidence="4" id="KW-1185">Reference proteome</keyword>
<dbReference type="InterPro" id="IPR021729">
    <property type="entry name" value="DUF3298"/>
</dbReference>
<dbReference type="AlphaFoldDB" id="A0A240UQE6"/>
<dbReference type="EMBL" id="CP021358">
    <property type="protein sequence ID" value="ART63356.1"/>
    <property type="molecule type" value="Genomic_DNA"/>
</dbReference>
<name>A0A240UQE6_9GAMM</name>
<feature type="compositionally biased region" description="Basic and acidic residues" evidence="1">
    <location>
        <begin position="31"/>
        <end position="45"/>
    </location>
</feature>
<feature type="region of interest" description="Disordered" evidence="1">
    <location>
        <begin position="73"/>
        <end position="127"/>
    </location>
</feature>
<evidence type="ECO:0000256" key="1">
    <source>
        <dbReference type="SAM" id="MobiDB-lite"/>
    </source>
</evidence>
<evidence type="ECO:0000259" key="2">
    <source>
        <dbReference type="Pfam" id="PF11738"/>
    </source>
</evidence>
<sequence>MPLAAVVRSALPSWATATGAATIAARRHRPPERADPLPTCHEREPSMIDPTRYRWLAVPALLLTLAACDQAKNDPHADSQTSTQDSGSSTTEATGAQDPQGQQNQDQQKGLSPTFVDRTITDPNCQGDQCASVEVRMVQFDSDPALSSDIERRLIRMGSPISDSVVPEDALPTTVEAYADNFFDQSAQANQDSDNPRPYSSTLEAKEISRHDDLLVLELQSYVMTGGAHGMPGTHYMVIDERTHQVVTLDDMLKEGQQPAFEAALKNAWQDWQNNSDAGRTLDPLNWPFSSSDNAAPLEDSMAVTYDAYTLGPYAIGQPTLTIPYSALSDILKPRFIPATDTPSAQSAH</sequence>
<gene>
    <name evidence="3" type="ORF">B9H00_10040</name>
</gene>
<evidence type="ECO:0000313" key="4">
    <source>
        <dbReference type="Proteomes" id="UP000194457"/>
    </source>
</evidence>
<proteinExistence type="predicted"/>
<dbReference type="Gene3D" id="3.30.565.40">
    <property type="entry name" value="Fervidobacterium nodosum Rt17-B1 like"/>
    <property type="match status" value="1"/>
</dbReference>
<feature type="domain" description="DUF3298" evidence="2">
    <location>
        <begin position="250"/>
        <end position="326"/>
    </location>
</feature>
<protein>
    <recommendedName>
        <fullName evidence="2">DUF3298 domain-containing protein</fullName>
    </recommendedName>
</protein>
<feature type="compositionally biased region" description="Low complexity" evidence="1">
    <location>
        <begin position="78"/>
        <end position="108"/>
    </location>
</feature>
<dbReference type="InterPro" id="IPR037126">
    <property type="entry name" value="PdaC/RsiV-like_sf"/>
</dbReference>
<organism evidence="3 4">
    <name type="scientific">Kushneria marisflavi</name>
    <dbReference type="NCBI Taxonomy" id="157779"/>
    <lineage>
        <taxon>Bacteria</taxon>
        <taxon>Pseudomonadati</taxon>
        <taxon>Pseudomonadota</taxon>
        <taxon>Gammaproteobacteria</taxon>
        <taxon>Oceanospirillales</taxon>
        <taxon>Halomonadaceae</taxon>
        <taxon>Kushneria</taxon>
    </lineage>
</organism>
<reference evidence="3 4" key="1">
    <citation type="submission" date="2017-05" db="EMBL/GenBank/DDBJ databases">
        <authorList>
            <person name="Song R."/>
            <person name="Chenine A.L."/>
            <person name="Ruprecht R.M."/>
        </authorList>
    </citation>
    <scope>NUCLEOTIDE SEQUENCE [LARGE SCALE GENOMIC DNA]</scope>
    <source>
        <strain evidence="3">SW32</strain>
    </source>
</reference>
<dbReference type="Proteomes" id="UP000194457">
    <property type="component" value="Chromosome"/>
</dbReference>
<accession>A0A240UQE6</accession>
<dbReference type="Pfam" id="PF11738">
    <property type="entry name" value="DUF3298"/>
    <property type="match status" value="1"/>
</dbReference>
<dbReference type="KEGG" id="kma:B9H00_10040"/>
<feature type="region of interest" description="Disordered" evidence="1">
    <location>
        <begin position="22"/>
        <end position="45"/>
    </location>
</feature>